<feature type="compositionally biased region" description="Low complexity" evidence="2">
    <location>
        <begin position="158"/>
        <end position="172"/>
    </location>
</feature>
<dbReference type="Pfam" id="PF00379">
    <property type="entry name" value="Chitin_bind_4"/>
    <property type="match status" value="1"/>
</dbReference>
<dbReference type="GO" id="GO:0062129">
    <property type="term" value="C:chitin-based extracellular matrix"/>
    <property type="evidence" value="ECO:0007669"/>
    <property type="project" value="TreeGrafter"/>
</dbReference>
<feature type="compositionally biased region" description="Low complexity" evidence="2">
    <location>
        <begin position="94"/>
        <end position="105"/>
    </location>
</feature>
<protein>
    <submittedName>
        <fullName evidence="4">Putative mediator of rna polymerase ii transcription subunit 15</fullName>
    </submittedName>
</protein>
<evidence type="ECO:0000256" key="1">
    <source>
        <dbReference type="PROSITE-ProRule" id="PRU00497"/>
    </source>
</evidence>
<feature type="compositionally biased region" description="Low complexity" evidence="2">
    <location>
        <begin position="219"/>
        <end position="242"/>
    </location>
</feature>
<evidence type="ECO:0000256" key="2">
    <source>
        <dbReference type="SAM" id="MobiDB-lite"/>
    </source>
</evidence>
<sequence>MTMRTSVIFTVACLACVTYGQYDSPTPPRPFIPGAVPVGAGPVAGARPVLRRRPQQQQSIQELPPPRRISSGRGTTAGPARRLPPSLLEQSLGSPRPSRPSFSDPVIRAPQPPSLSSVLASPAPAVQPSPLPQQYSPSPLQQISPRPVVEDAEEEEGLPPTQHLTQTQPQQLAFRPSPIDDIPVPTRQQFHRPTASVQPAEEETPSYVRQSRPQEVRNQQPEVVRQPSRPRQQPSRTSGQQQYNTARQQTVSRPVTKQLEKPIEPRVKKPEVQNLRKYRLDNDDGSITWGFENDDGTYKEETIGTDCITSGKYGYVDPDGVRREFTYESGIPCDKREPDRQETNEGYIDYSNNRYVFPNGEAIDLENMVKNKARKPNYRNP</sequence>
<feature type="compositionally biased region" description="Low complexity" evidence="2">
    <location>
        <begin position="132"/>
        <end position="145"/>
    </location>
</feature>
<keyword evidence="3" id="KW-0732">Signal</keyword>
<dbReference type="InterPro" id="IPR050468">
    <property type="entry name" value="Cuticle_Struct_Prot"/>
</dbReference>
<dbReference type="InterPro" id="IPR000618">
    <property type="entry name" value="Insect_cuticle"/>
</dbReference>
<feature type="compositionally biased region" description="Polar residues" evidence="2">
    <location>
        <begin position="243"/>
        <end position="255"/>
    </location>
</feature>
<feature type="compositionally biased region" description="Polar residues" evidence="2">
    <location>
        <begin position="207"/>
        <end position="218"/>
    </location>
</feature>
<feature type="compositionally biased region" description="Low complexity" evidence="2">
    <location>
        <begin position="114"/>
        <end position="124"/>
    </location>
</feature>
<evidence type="ECO:0000313" key="4">
    <source>
        <dbReference type="EMBL" id="JAW10761.1"/>
    </source>
</evidence>
<dbReference type="PANTHER" id="PTHR10380:SF2">
    <property type="entry name" value="AGAP003037-PA"/>
    <property type="match status" value="1"/>
</dbReference>
<feature type="signal peptide" evidence="3">
    <location>
        <begin position="1"/>
        <end position="20"/>
    </location>
</feature>
<feature type="compositionally biased region" description="Basic and acidic residues" evidence="2">
    <location>
        <begin position="258"/>
        <end position="270"/>
    </location>
</feature>
<evidence type="ECO:0000256" key="3">
    <source>
        <dbReference type="SAM" id="SignalP"/>
    </source>
</evidence>
<dbReference type="PROSITE" id="PS51155">
    <property type="entry name" value="CHIT_BIND_RR_2"/>
    <property type="match status" value="1"/>
</dbReference>
<dbReference type="EMBL" id="GFTR01005665">
    <property type="protein sequence ID" value="JAW10761.1"/>
    <property type="molecule type" value="Transcribed_RNA"/>
</dbReference>
<feature type="region of interest" description="Disordered" evidence="2">
    <location>
        <begin position="51"/>
        <end position="270"/>
    </location>
</feature>
<organism evidence="4">
    <name type="scientific">Panstrongylus lignarius</name>
    <dbReference type="NCBI Taxonomy" id="156445"/>
    <lineage>
        <taxon>Eukaryota</taxon>
        <taxon>Metazoa</taxon>
        <taxon>Ecdysozoa</taxon>
        <taxon>Arthropoda</taxon>
        <taxon>Hexapoda</taxon>
        <taxon>Insecta</taxon>
        <taxon>Pterygota</taxon>
        <taxon>Neoptera</taxon>
        <taxon>Paraneoptera</taxon>
        <taxon>Hemiptera</taxon>
        <taxon>Heteroptera</taxon>
        <taxon>Panheteroptera</taxon>
        <taxon>Cimicomorpha</taxon>
        <taxon>Reduviidae</taxon>
        <taxon>Triatominae</taxon>
        <taxon>Panstrongylus</taxon>
    </lineage>
</organism>
<reference evidence="4" key="1">
    <citation type="journal article" date="2018" name="PLoS Negl. Trop. Dis.">
        <title>An insight into the salivary gland and fat body transcriptome of Panstrongylus lignarius (Hemiptera: Heteroptera), the main vector of Chagas disease in Peru.</title>
        <authorList>
            <person name="Nevoa J.C."/>
            <person name="Mendes M.T."/>
            <person name="da Silva M.V."/>
            <person name="Soares S.C."/>
            <person name="Oliveira C.J.F."/>
            <person name="Ribeiro J.M.C."/>
        </authorList>
    </citation>
    <scope>NUCLEOTIDE SEQUENCE</scope>
</reference>
<name>A0A224XRX9_9HEMI</name>
<dbReference type="GO" id="GO:0008010">
    <property type="term" value="F:structural constituent of chitin-based larval cuticle"/>
    <property type="evidence" value="ECO:0007669"/>
    <property type="project" value="TreeGrafter"/>
</dbReference>
<proteinExistence type="predicted"/>
<dbReference type="AlphaFoldDB" id="A0A224XRX9"/>
<keyword evidence="1" id="KW-0193">Cuticle</keyword>
<accession>A0A224XRX9</accession>
<feature type="chain" id="PRO_5012013688" evidence="3">
    <location>
        <begin position="21"/>
        <end position="381"/>
    </location>
</feature>
<dbReference type="PANTHER" id="PTHR10380">
    <property type="entry name" value="CUTICLE PROTEIN"/>
    <property type="match status" value="1"/>
</dbReference>